<evidence type="ECO:0000313" key="2">
    <source>
        <dbReference type="Proteomes" id="UP001500618"/>
    </source>
</evidence>
<reference evidence="1 2" key="1">
    <citation type="journal article" date="2019" name="Int. J. Syst. Evol. Microbiol.">
        <title>The Global Catalogue of Microorganisms (GCM) 10K type strain sequencing project: providing services to taxonomists for standard genome sequencing and annotation.</title>
        <authorList>
            <consortium name="The Broad Institute Genomics Platform"/>
            <consortium name="The Broad Institute Genome Sequencing Center for Infectious Disease"/>
            <person name="Wu L."/>
            <person name="Ma J."/>
        </authorList>
    </citation>
    <scope>NUCLEOTIDE SEQUENCE [LARGE SCALE GENOMIC DNA]</scope>
    <source>
        <strain evidence="1 2">JCM 14718</strain>
    </source>
</reference>
<sequence>MSTIRLDPAAIEELRHSAGCEADLRRRADAIADRARLLAHVRTGRLKASIEVRASLDGGLEVGATAPYALYVELGTRYEEPHPFLRPALDAGAS</sequence>
<gene>
    <name evidence="1" type="ORF">GCM10009765_71870</name>
</gene>
<dbReference type="InterPro" id="IPR010064">
    <property type="entry name" value="HK97-gp10_tail"/>
</dbReference>
<evidence type="ECO:0000313" key="1">
    <source>
        <dbReference type="EMBL" id="GAA1712399.1"/>
    </source>
</evidence>
<dbReference type="NCBIfam" id="TIGR01725">
    <property type="entry name" value="phge_HK97_gp10"/>
    <property type="match status" value="1"/>
</dbReference>
<accession>A0ABN2IV48</accession>
<dbReference type="Proteomes" id="UP001500618">
    <property type="component" value="Unassembled WGS sequence"/>
</dbReference>
<dbReference type="EMBL" id="BAAANY010000038">
    <property type="protein sequence ID" value="GAA1712399.1"/>
    <property type="molecule type" value="Genomic_DNA"/>
</dbReference>
<evidence type="ECO:0008006" key="3">
    <source>
        <dbReference type="Google" id="ProtNLM"/>
    </source>
</evidence>
<proteinExistence type="predicted"/>
<keyword evidence="2" id="KW-1185">Reference proteome</keyword>
<protein>
    <recommendedName>
        <fullName evidence="3">HK97 gp10 family phage protein</fullName>
    </recommendedName>
</protein>
<organism evidence="1 2">
    <name type="scientific">Fodinicola feengrottensis</name>
    <dbReference type="NCBI Taxonomy" id="435914"/>
    <lineage>
        <taxon>Bacteria</taxon>
        <taxon>Bacillati</taxon>
        <taxon>Actinomycetota</taxon>
        <taxon>Actinomycetes</taxon>
        <taxon>Mycobacteriales</taxon>
        <taxon>Fodinicola</taxon>
    </lineage>
</organism>
<comment type="caution">
    <text evidence="1">The sequence shown here is derived from an EMBL/GenBank/DDBJ whole genome shotgun (WGS) entry which is preliminary data.</text>
</comment>
<dbReference type="Pfam" id="PF04883">
    <property type="entry name" value="HK97-gp10_like"/>
    <property type="match status" value="1"/>
</dbReference>
<name>A0ABN2IV48_9ACTN</name>
<dbReference type="RefSeq" id="WP_344314582.1">
    <property type="nucleotide sequence ID" value="NZ_BAAANY010000038.1"/>
</dbReference>